<dbReference type="Proteomes" id="UP000308444">
    <property type="component" value="Unassembled WGS sequence"/>
</dbReference>
<comment type="caution">
    <text evidence="1">The sequence shown here is derived from an EMBL/GenBank/DDBJ whole genome shotgun (WGS) entry which is preliminary data.</text>
</comment>
<protein>
    <submittedName>
        <fullName evidence="1">Uncharacterized protein</fullName>
    </submittedName>
</protein>
<sequence length="146" mass="17791">MSKYAREIKRFMEWCFERWGFHYSAFFVDPACKSLREELHDIGIDTQKADNNSRDKVGANGMKIEVGIERARNCISKDMFRLLEEKDMFILLDDNYRIDYDHYHFIKELGMYMRDDDGKPIDKNNHAMDEFRYAVNYFYREYLQYL</sequence>
<dbReference type="EMBL" id="SZOH01000432">
    <property type="protein sequence ID" value="TKJ05822.1"/>
    <property type="molecule type" value="Genomic_DNA"/>
</dbReference>
<evidence type="ECO:0000313" key="2">
    <source>
        <dbReference type="Proteomes" id="UP000308444"/>
    </source>
</evidence>
<organism evidence="1 2">
    <name type="scientific">Bacillus cereus</name>
    <dbReference type="NCBI Taxonomy" id="1396"/>
    <lineage>
        <taxon>Bacteria</taxon>
        <taxon>Bacillati</taxon>
        <taxon>Bacillota</taxon>
        <taxon>Bacilli</taxon>
        <taxon>Bacillales</taxon>
        <taxon>Bacillaceae</taxon>
        <taxon>Bacillus</taxon>
        <taxon>Bacillus cereus group</taxon>
    </lineage>
</organism>
<accession>A0A9X9F7R6</accession>
<name>A0A9X9F7R6_BACCE</name>
<dbReference type="Gene3D" id="3.30.420.280">
    <property type="match status" value="1"/>
</dbReference>
<evidence type="ECO:0000313" key="1">
    <source>
        <dbReference type="EMBL" id="TKJ05822.1"/>
    </source>
</evidence>
<dbReference type="AlphaFoldDB" id="A0A9X9F7R6"/>
<proteinExistence type="predicted"/>
<reference evidence="1 2" key="1">
    <citation type="journal article" date="2019" name="Environ. Microbiol.">
        <title>An active ?-lactamase is a part of an orchestrated cell wall stress resistance network of Bacillus subtilis and related rhizosphere species.</title>
        <authorList>
            <person name="Bucher T."/>
            <person name="Keren-Paz A."/>
            <person name="Hausser J."/>
            <person name="Olender T."/>
            <person name="Cytryn E."/>
            <person name="Kolodkin-Gal I."/>
        </authorList>
    </citation>
    <scope>NUCLEOTIDE SEQUENCE [LARGE SCALE GENOMIC DNA]</scope>
    <source>
        <strain evidence="1 2">I32</strain>
    </source>
</reference>
<gene>
    <name evidence="1" type="ORF">FC695_07865</name>
</gene>